<dbReference type="Proteomes" id="UP000479938">
    <property type="component" value="Unassembled WGS sequence"/>
</dbReference>
<proteinExistence type="predicted"/>
<reference evidence="1 2" key="1">
    <citation type="submission" date="2020-02" db="EMBL/GenBank/DDBJ databases">
        <authorList>
            <person name="Criscuolo A."/>
        </authorList>
    </citation>
    <scope>NUCLEOTIDE SEQUENCE [LARGE SCALE GENOMIC DNA]</scope>
    <source>
        <strain evidence="1">CIP105534</strain>
    </source>
</reference>
<gene>
    <name evidence="1" type="ORF">FLA105534_03972</name>
</gene>
<evidence type="ECO:0000313" key="2">
    <source>
        <dbReference type="Proteomes" id="UP000479938"/>
    </source>
</evidence>
<accession>A0A6J4GV28</accession>
<dbReference type="AlphaFoldDB" id="A0A6J4GV28"/>
<organism evidence="1 2">
    <name type="scientific">Flavobacterium bizetiae</name>
    <dbReference type="NCBI Taxonomy" id="2704140"/>
    <lineage>
        <taxon>Bacteria</taxon>
        <taxon>Pseudomonadati</taxon>
        <taxon>Bacteroidota</taxon>
        <taxon>Flavobacteriia</taxon>
        <taxon>Flavobacteriales</taxon>
        <taxon>Flavobacteriaceae</taxon>
        <taxon>Flavobacterium</taxon>
    </lineage>
</organism>
<protein>
    <submittedName>
        <fullName evidence="1">Uncharacterized protein</fullName>
    </submittedName>
</protein>
<dbReference type="EMBL" id="CADCSU010000146">
    <property type="protein sequence ID" value="CAA9202198.1"/>
    <property type="molecule type" value="Genomic_DNA"/>
</dbReference>
<keyword evidence="2" id="KW-1185">Reference proteome</keyword>
<dbReference type="RefSeq" id="WP_173972506.1">
    <property type="nucleotide sequence ID" value="NZ_CADCSU010000146.1"/>
</dbReference>
<sequence>MIQNIIIARIETVKSVLFKAKIESPCDNVAMPKVYAQYPGAKACSFSHFKAKVMATKMNNAYPIKP</sequence>
<evidence type="ECO:0000313" key="1">
    <source>
        <dbReference type="EMBL" id="CAA9202198.1"/>
    </source>
</evidence>
<name>A0A6J4GV28_9FLAO</name>